<accession>A0ABP3HBI4</accession>
<comment type="similarity">
    <text evidence="4">Belongs to the Syd family.</text>
</comment>
<name>A0ABP3HBI4_9ALTE</name>
<dbReference type="Pfam" id="PF07348">
    <property type="entry name" value="Syd"/>
    <property type="match status" value="1"/>
</dbReference>
<comment type="caution">
    <text evidence="5">The sequence shown here is derived from an EMBL/GenBank/DDBJ whole genome shotgun (WGS) entry which is preliminary data.</text>
</comment>
<gene>
    <name evidence="4 5" type="primary">syd</name>
    <name evidence="5" type="ORF">GCM10009092_32440</name>
</gene>
<keyword evidence="3 4" id="KW-0472">Membrane</keyword>
<evidence type="ECO:0000256" key="2">
    <source>
        <dbReference type="ARBA" id="ARBA00022519"/>
    </source>
</evidence>
<evidence type="ECO:0000313" key="5">
    <source>
        <dbReference type="EMBL" id="GAA0365572.1"/>
    </source>
</evidence>
<dbReference type="Gene3D" id="3.40.1580.20">
    <property type="entry name" value="Syd protein"/>
    <property type="match status" value="1"/>
</dbReference>
<dbReference type="InterPro" id="IPR009948">
    <property type="entry name" value="Syd"/>
</dbReference>
<keyword evidence="2 4" id="KW-0997">Cell inner membrane</keyword>
<proteinExistence type="inferred from homology"/>
<comment type="subcellular location">
    <subcellularLocation>
        <location evidence="4">Cell inner membrane</location>
        <topology evidence="4">Peripheral membrane protein</topology>
        <orientation evidence="4">Cytoplasmic side</orientation>
    </subcellularLocation>
    <text evidence="4">Loosely associated with the cytoplasmic side of the inner membrane, probably via SecY.</text>
</comment>
<dbReference type="HAMAP" id="MF_01104">
    <property type="entry name" value="Syd"/>
    <property type="match status" value="1"/>
</dbReference>
<keyword evidence="6" id="KW-1185">Reference proteome</keyword>
<dbReference type="CDD" id="cd16323">
    <property type="entry name" value="Syd"/>
    <property type="match status" value="1"/>
</dbReference>
<dbReference type="RefSeq" id="WP_343846279.1">
    <property type="nucleotide sequence ID" value="NZ_BAAAEI010000020.1"/>
</dbReference>
<keyword evidence="1 4" id="KW-1003">Cell membrane</keyword>
<dbReference type="Proteomes" id="UP001501757">
    <property type="component" value="Unassembled WGS sequence"/>
</dbReference>
<evidence type="ECO:0000256" key="4">
    <source>
        <dbReference type="HAMAP-Rule" id="MF_01104"/>
    </source>
</evidence>
<protein>
    <recommendedName>
        <fullName evidence="4">Protein Syd</fullName>
    </recommendedName>
</protein>
<evidence type="ECO:0000256" key="1">
    <source>
        <dbReference type="ARBA" id="ARBA00022475"/>
    </source>
</evidence>
<comment type="function">
    <text evidence="4">Interacts with the SecY protein in vivo. May bind preferentially to an uncomplexed state of SecY, thus functioning either as a chelating agent for excess SecY in the cell or as a regulatory factor that negatively controls the translocase function.</text>
</comment>
<dbReference type="NCBIfam" id="NF003439">
    <property type="entry name" value="PRK04968.1"/>
    <property type="match status" value="1"/>
</dbReference>
<sequence>MQVASSLQTFVQRYVQYYQQSGRPLLTDWDANWLSPCQIGETDAAGQIIWQPVARVGLADFVDTERALELEFHPDIKAFYSAYWSENLTAHTSRGDLQLLLPWNEDDFIRLQQNLIGHVLMKKRLKQPVTLFFAVTDDDDFILSLDNHSGQVVLERVGLPASEVLADNLSCFLDGLAPGPGEV</sequence>
<dbReference type="EMBL" id="BAAAEI010000020">
    <property type="protein sequence ID" value="GAA0365572.1"/>
    <property type="molecule type" value="Genomic_DNA"/>
</dbReference>
<organism evidence="5 6">
    <name type="scientific">Bowmanella denitrificans</name>
    <dbReference type="NCBI Taxonomy" id="366582"/>
    <lineage>
        <taxon>Bacteria</taxon>
        <taxon>Pseudomonadati</taxon>
        <taxon>Pseudomonadota</taxon>
        <taxon>Gammaproteobacteria</taxon>
        <taxon>Alteromonadales</taxon>
        <taxon>Alteromonadaceae</taxon>
        <taxon>Bowmanella</taxon>
    </lineage>
</organism>
<evidence type="ECO:0000256" key="3">
    <source>
        <dbReference type="ARBA" id="ARBA00023136"/>
    </source>
</evidence>
<evidence type="ECO:0000313" key="6">
    <source>
        <dbReference type="Proteomes" id="UP001501757"/>
    </source>
</evidence>
<dbReference type="InterPro" id="IPR038228">
    <property type="entry name" value="Syd_sf"/>
</dbReference>
<reference evidence="6" key="1">
    <citation type="journal article" date="2019" name="Int. J. Syst. Evol. Microbiol.">
        <title>The Global Catalogue of Microorganisms (GCM) 10K type strain sequencing project: providing services to taxonomists for standard genome sequencing and annotation.</title>
        <authorList>
            <consortium name="The Broad Institute Genomics Platform"/>
            <consortium name="The Broad Institute Genome Sequencing Center for Infectious Disease"/>
            <person name="Wu L."/>
            <person name="Ma J."/>
        </authorList>
    </citation>
    <scope>NUCLEOTIDE SEQUENCE [LARGE SCALE GENOMIC DNA]</scope>
    <source>
        <strain evidence="6">JCM 13378</strain>
    </source>
</reference>